<feature type="chain" id="PRO_5014454234" evidence="1">
    <location>
        <begin position="20"/>
        <end position="261"/>
    </location>
</feature>
<name>A0A2K2HEL0_9BACT</name>
<dbReference type="InterPro" id="IPR050902">
    <property type="entry name" value="ABC_Transporter_SBP"/>
</dbReference>
<proteinExistence type="predicted"/>
<dbReference type="InterPro" id="IPR002491">
    <property type="entry name" value="ABC_transptr_periplasmic_BD"/>
</dbReference>
<feature type="domain" description="Fe/B12 periplasmic-binding" evidence="2">
    <location>
        <begin position="22"/>
        <end position="261"/>
    </location>
</feature>
<comment type="caution">
    <text evidence="3">The sequence shown here is derived from an EMBL/GenBank/DDBJ whole genome shotgun (WGS) entry which is preliminary data.</text>
</comment>
<reference evidence="3 4" key="1">
    <citation type="journal article" date="2018" name="Genome Announc.">
        <title>Genome Sequence of Geothermobacter sp. HR-1 Iron Reducer from the Loihi Seamount.</title>
        <authorList>
            <person name="Smith H."/>
            <person name="Abuyen K."/>
            <person name="Tremblay J."/>
            <person name="Savalia P."/>
            <person name="Perez-Rodriguez I."/>
            <person name="Emerson D."/>
            <person name="Tully B."/>
            <person name="Amend J."/>
        </authorList>
    </citation>
    <scope>NUCLEOTIDE SEQUENCE [LARGE SCALE GENOMIC DNA]</scope>
    <source>
        <strain evidence="3 4">HR-1</strain>
    </source>
</reference>
<evidence type="ECO:0000259" key="2">
    <source>
        <dbReference type="PROSITE" id="PS50983"/>
    </source>
</evidence>
<dbReference type="GO" id="GO:0071281">
    <property type="term" value="P:cellular response to iron ion"/>
    <property type="evidence" value="ECO:0007669"/>
    <property type="project" value="TreeGrafter"/>
</dbReference>
<dbReference type="PANTHER" id="PTHR30535:SF34">
    <property type="entry name" value="MOLYBDATE-BINDING PROTEIN MOLA"/>
    <property type="match status" value="1"/>
</dbReference>
<dbReference type="AlphaFoldDB" id="A0A2K2HEL0"/>
<dbReference type="Proteomes" id="UP000236340">
    <property type="component" value="Unassembled WGS sequence"/>
</dbReference>
<organism evidence="3 4">
    <name type="scientific">Geothermobacter hydrogeniphilus</name>
    <dbReference type="NCBI Taxonomy" id="1969733"/>
    <lineage>
        <taxon>Bacteria</taxon>
        <taxon>Pseudomonadati</taxon>
        <taxon>Thermodesulfobacteriota</taxon>
        <taxon>Desulfuromonadia</taxon>
        <taxon>Desulfuromonadales</taxon>
        <taxon>Geothermobacteraceae</taxon>
        <taxon>Geothermobacter</taxon>
    </lineage>
</organism>
<dbReference type="OrthoDB" id="9787772at2"/>
<feature type="signal peptide" evidence="1">
    <location>
        <begin position="1"/>
        <end position="19"/>
    </location>
</feature>
<dbReference type="SUPFAM" id="SSF53807">
    <property type="entry name" value="Helical backbone' metal receptor"/>
    <property type="match status" value="1"/>
</dbReference>
<evidence type="ECO:0000313" key="3">
    <source>
        <dbReference type="EMBL" id="PNU21726.1"/>
    </source>
</evidence>
<dbReference type="RefSeq" id="WP_103113840.1">
    <property type="nucleotide sequence ID" value="NZ_PPFX01000001.1"/>
</dbReference>
<evidence type="ECO:0000256" key="1">
    <source>
        <dbReference type="SAM" id="SignalP"/>
    </source>
</evidence>
<dbReference type="EMBL" id="PPFX01000001">
    <property type="protein sequence ID" value="PNU21726.1"/>
    <property type="molecule type" value="Genomic_DNA"/>
</dbReference>
<dbReference type="Gene3D" id="3.40.50.1980">
    <property type="entry name" value="Nitrogenase molybdenum iron protein domain"/>
    <property type="match status" value="2"/>
</dbReference>
<gene>
    <name evidence="3" type="ORF">C2E25_00405</name>
</gene>
<sequence>MSKLLLVLLLFCFSTEAVAAKRIVLLAPAAGDILLKLGVANQVVGVTRNLKGFPRARQVGSHIHPNLEIIRSLAPDLLIISSNRFFSEQMAAAVDAPVFTYHPRTLDEILQQIGELAATLDKPTAGKRLVARQRQKLADIKPLAAAPKVMFEITAMPLIVAGSGHIVADIVNRAGGVLLAPSRRKLVRFNPESVLARQPDVYIYQVGPMNKNPLPPAERGPLKRLDARFLRVDELLFSRANTHSFDNVLKLNRYFREASNG</sequence>
<evidence type="ECO:0000313" key="4">
    <source>
        <dbReference type="Proteomes" id="UP000236340"/>
    </source>
</evidence>
<dbReference type="PANTHER" id="PTHR30535">
    <property type="entry name" value="VITAMIN B12-BINDING PROTEIN"/>
    <property type="match status" value="1"/>
</dbReference>
<keyword evidence="1" id="KW-0732">Signal</keyword>
<accession>A0A2K2HEL0</accession>
<dbReference type="Pfam" id="PF01497">
    <property type="entry name" value="Peripla_BP_2"/>
    <property type="match status" value="1"/>
</dbReference>
<protein>
    <submittedName>
        <fullName evidence="3">Iron ABC transporter substrate-binding protein</fullName>
    </submittedName>
</protein>
<dbReference type="PROSITE" id="PS50983">
    <property type="entry name" value="FE_B12_PBP"/>
    <property type="match status" value="1"/>
</dbReference>